<name>A0A059F451_9MICR</name>
<reference evidence="3" key="1">
    <citation type="submission" date="2013-02" db="EMBL/GenBank/DDBJ databases">
        <authorList>
            <consortium name="The Broad Institute Genome Sequencing Platform"/>
            <person name="Cuomo C."/>
            <person name="Becnel J."/>
            <person name="Sanscrainte N."/>
            <person name="Walker B."/>
            <person name="Young S.K."/>
            <person name="Zeng Q."/>
            <person name="Gargeya S."/>
            <person name="Fitzgerald M."/>
            <person name="Haas B."/>
            <person name="Abouelleil A."/>
            <person name="Alvarado L."/>
            <person name="Arachchi H.M."/>
            <person name="Berlin A.M."/>
            <person name="Chapman S.B."/>
            <person name="Dewar J."/>
            <person name="Goldberg J."/>
            <person name="Griggs A."/>
            <person name="Gujja S."/>
            <person name="Hansen M."/>
            <person name="Howarth C."/>
            <person name="Imamovic A."/>
            <person name="Larimer J."/>
            <person name="McCowan C."/>
            <person name="Murphy C."/>
            <person name="Neiman D."/>
            <person name="Pearson M."/>
            <person name="Priest M."/>
            <person name="Roberts A."/>
            <person name="Saif S."/>
            <person name="Shea T."/>
            <person name="Sisk P."/>
            <person name="Sykes S."/>
            <person name="Wortman J."/>
            <person name="Nusbaum C."/>
            <person name="Birren B."/>
        </authorList>
    </citation>
    <scope>NUCLEOTIDE SEQUENCE [LARGE SCALE GENOMIC DNA]</scope>
    <source>
        <strain evidence="3">PRA339</strain>
    </source>
</reference>
<dbReference type="VEuPathDB" id="MicrosporidiaDB:H312_00641"/>
<dbReference type="Proteomes" id="UP000030655">
    <property type="component" value="Unassembled WGS sequence"/>
</dbReference>
<keyword evidence="3" id="KW-1185">Reference proteome</keyword>
<evidence type="ECO:0008006" key="4">
    <source>
        <dbReference type="Google" id="ProtNLM"/>
    </source>
</evidence>
<proteinExistence type="predicted"/>
<accession>A0A059F451</accession>
<organism evidence="2 3">
    <name type="scientific">Anncaliia algerae PRA339</name>
    <dbReference type="NCBI Taxonomy" id="1288291"/>
    <lineage>
        <taxon>Eukaryota</taxon>
        <taxon>Fungi</taxon>
        <taxon>Fungi incertae sedis</taxon>
        <taxon>Microsporidia</taxon>
        <taxon>Tubulinosematoidea</taxon>
        <taxon>Tubulinosematidae</taxon>
        <taxon>Anncaliia</taxon>
    </lineage>
</organism>
<dbReference type="OrthoDB" id="2197215at2759"/>
<dbReference type="EMBL" id="KK365135">
    <property type="protein sequence ID" value="KCZ81882.1"/>
    <property type="molecule type" value="Genomic_DNA"/>
</dbReference>
<feature type="chain" id="PRO_5001571944" description="Fam-f protein" evidence="1">
    <location>
        <begin position="18"/>
        <end position="501"/>
    </location>
</feature>
<evidence type="ECO:0000313" key="3">
    <source>
        <dbReference type="Proteomes" id="UP000030655"/>
    </source>
</evidence>
<protein>
    <recommendedName>
        <fullName evidence="4">Fam-f protein</fullName>
    </recommendedName>
</protein>
<evidence type="ECO:0000256" key="1">
    <source>
        <dbReference type="SAM" id="SignalP"/>
    </source>
</evidence>
<feature type="signal peptide" evidence="1">
    <location>
        <begin position="1"/>
        <end position="17"/>
    </location>
</feature>
<reference evidence="2 3" key="2">
    <citation type="submission" date="2014-03" db="EMBL/GenBank/DDBJ databases">
        <title>The Genome Sequence of Anncaliia algerae insect isolate PRA339.</title>
        <authorList>
            <consortium name="The Broad Institute Genome Sequencing Platform"/>
            <consortium name="The Broad Institute Genome Sequencing Center for Infectious Disease"/>
            <person name="Cuomo C."/>
            <person name="Becnel J."/>
            <person name="Sanscrainte N."/>
            <person name="Walker B."/>
            <person name="Young S.K."/>
            <person name="Zeng Q."/>
            <person name="Gargeya S."/>
            <person name="Fitzgerald M."/>
            <person name="Haas B."/>
            <person name="Abouelleil A."/>
            <person name="Alvarado L."/>
            <person name="Arachchi H.M."/>
            <person name="Berlin A.M."/>
            <person name="Chapman S.B."/>
            <person name="Dewar J."/>
            <person name="Goldberg J."/>
            <person name="Griggs A."/>
            <person name="Gujja S."/>
            <person name="Hansen M."/>
            <person name="Howarth C."/>
            <person name="Imamovic A."/>
            <person name="Larimer J."/>
            <person name="McCowan C."/>
            <person name="Murphy C."/>
            <person name="Neiman D."/>
            <person name="Pearson M."/>
            <person name="Priest M."/>
            <person name="Roberts A."/>
            <person name="Saif S."/>
            <person name="Shea T."/>
            <person name="Sisk P."/>
            <person name="Sykes S."/>
            <person name="Wortman J."/>
            <person name="Nusbaum C."/>
            <person name="Birren B."/>
        </authorList>
    </citation>
    <scope>NUCLEOTIDE SEQUENCE [LARGE SCALE GENOMIC DNA]</scope>
    <source>
        <strain evidence="2 3">PRA339</strain>
    </source>
</reference>
<dbReference type="AlphaFoldDB" id="A0A059F451"/>
<keyword evidence="1" id="KW-0732">Signal</keyword>
<evidence type="ECO:0000313" key="2">
    <source>
        <dbReference type="EMBL" id="KCZ81882.1"/>
    </source>
</evidence>
<dbReference type="HOGENOM" id="CLU_543977_0_0_1"/>
<sequence>MSHITLILYFFFKSFHTSVIKENIVSTESIQQIDLRDGGQINKITGSPSKDSQTDNIRFVCVSPDELLEVYIRIRHILVTKLDALLTKLTEDKKYFTVINLKKLGSSKYLKFENFTVDTKLLQEILEEGSFLSDDKVSDLEEIINDFINRNKYIPEDELPDILNVLREIIKKYEDLMNKTRELLHDESNTLKNIDIVNYYIFNESLLIMMGYYIAFINLKITNMEIKYSLFLKERDKCVKKCNKFLINYVIKESKNLFGKIKNMEFVEEIFKSLISKNEHSRIFDILILIKKINQLKLKTNNFEKDKENFVKRNKNLFEFILNNEFNLNYFLEIIEYMDLIKILSDLNLGKYKNKTSKTMKKYKKIKKRKRCATLLGKIFEIEDREAEKITKKEYVGLLKTFFSLNCNSYHVYISYYFDVYTIKDTFAEVINYLEQNVMREIDKQMVAERKEKMNEYISDEDFNGLEIYFVTFFKGKNQKSSSTANRIICELLRIHSQVIE</sequence>
<gene>
    <name evidence="2" type="ORF">H312_00641</name>
</gene>